<dbReference type="STRING" id="1382522.W6MX51"/>
<name>W6MX51_9ASCO</name>
<evidence type="ECO:0000313" key="1">
    <source>
        <dbReference type="EMBL" id="CDK28280.1"/>
    </source>
</evidence>
<proteinExistence type="predicted"/>
<dbReference type="Gene3D" id="2.60.120.330">
    <property type="entry name" value="B-lactam Antibiotic, Isopenicillin N Synthase, Chain"/>
    <property type="match status" value="1"/>
</dbReference>
<dbReference type="Proteomes" id="UP000019384">
    <property type="component" value="Unassembled WGS sequence"/>
</dbReference>
<dbReference type="AlphaFoldDB" id="W6MX51"/>
<gene>
    <name evidence="1" type="ORF">KUCA_T00004262001</name>
</gene>
<accession>W6MX51</accession>
<reference evidence="1" key="1">
    <citation type="submission" date="2013-12" db="EMBL/GenBank/DDBJ databases">
        <authorList>
            <person name="Genoscope - CEA"/>
        </authorList>
    </citation>
    <scope>NUCLEOTIDE SEQUENCE</scope>
    <source>
        <strain evidence="1">CBS 1993</strain>
    </source>
</reference>
<dbReference type="EMBL" id="HG793129">
    <property type="protein sequence ID" value="CDK28280.1"/>
    <property type="molecule type" value="Genomic_DNA"/>
</dbReference>
<protein>
    <submittedName>
        <fullName evidence="1">Uncharacterized protein</fullName>
    </submittedName>
</protein>
<keyword evidence="2" id="KW-1185">Reference proteome</keyword>
<evidence type="ECO:0000313" key="2">
    <source>
        <dbReference type="Proteomes" id="UP000019384"/>
    </source>
</evidence>
<dbReference type="RefSeq" id="XP_022460270.1">
    <property type="nucleotide sequence ID" value="XM_022600978.1"/>
</dbReference>
<dbReference type="GeneID" id="34521658"/>
<dbReference type="InterPro" id="IPR027443">
    <property type="entry name" value="IPNS-like_sf"/>
</dbReference>
<dbReference type="OrthoDB" id="438224at2759"/>
<sequence>MDYTKIPVQVDLHDLADGNVDHLLDKAFGPDSLGLIIIQGLSEEFSQLRKRVLSDASRLSALPTTELEKLESPEGHFLTGWSKGRENFSEDDFYDDLKGSFYVNCSFHKDASLERPTEGECDRFSTFKAYTTRNMWPREDLIPGFEKNMKLLCNLIIDVATVVAESCDRYCLKNVSNYEANYLSRIVSESTTTKARLLHYYPSSNGTQWCGEHRDHSCLTGLTSAMFLDETNPVLGEIDNPDVQSGLYIRDRLGETVQVKIPQDCLAFQTGSTLEEVSRGQFKAVPHYVTGCTKPGIARNTLAVFCQPSLHEMVTPTENFAEYSERILESNE</sequence>
<dbReference type="PANTHER" id="PTHR48420:SF1">
    <property type="entry name" value="NON-HAEM DIOXYGENASE N-TERMINAL DOMAIN-CONTAINING PROTEIN"/>
    <property type="match status" value="1"/>
</dbReference>
<dbReference type="PANTHER" id="PTHR48420">
    <property type="entry name" value="NON-HAEM DIOXYGENASE N-TERMINAL DOMAIN-CONTAINING PROTEIN"/>
    <property type="match status" value="1"/>
</dbReference>
<organism evidence="1 2">
    <name type="scientific">Kuraishia capsulata CBS 1993</name>
    <dbReference type="NCBI Taxonomy" id="1382522"/>
    <lineage>
        <taxon>Eukaryota</taxon>
        <taxon>Fungi</taxon>
        <taxon>Dikarya</taxon>
        <taxon>Ascomycota</taxon>
        <taxon>Saccharomycotina</taxon>
        <taxon>Pichiomycetes</taxon>
        <taxon>Pichiales</taxon>
        <taxon>Pichiaceae</taxon>
        <taxon>Kuraishia</taxon>
    </lineage>
</organism>
<dbReference type="HOGENOM" id="CLU_045411_1_0_1"/>
<dbReference type="SUPFAM" id="SSF51197">
    <property type="entry name" value="Clavaminate synthase-like"/>
    <property type="match status" value="1"/>
</dbReference>
<reference evidence="1" key="2">
    <citation type="submission" date="2014-02" db="EMBL/GenBank/DDBJ databases">
        <title>Complete DNA sequence of /Kuraishia capsulata/ illustrates novel genomic features among budding yeasts (/Saccharomycotina/).</title>
        <authorList>
            <person name="Morales L."/>
            <person name="Noel B."/>
            <person name="Porcel B."/>
            <person name="Marcet-Houben M."/>
            <person name="Hullo M-F."/>
            <person name="Sacerdot C."/>
            <person name="Tekaia F."/>
            <person name="Leh-Louis V."/>
            <person name="Despons L."/>
            <person name="Khanna V."/>
            <person name="Aury J-M."/>
            <person name="Barbe V."/>
            <person name="Couloux A."/>
            <person name="Labadie K."/>
            <person name="Pelletier E."/>
            <person name="Souciet J-L."/>
            <person name="Boekhout T."/>
            <person name="Gabaldon T."/>
            <person name="Wincker P."/>
            <person name="Dujon B."/>
        </authorList>
    </citation>
    <scope>NUCLEOTIDE SEQUENCE</scope>
    <source>
        <strain evidence="1">CBS 1993</strain>
    </source>
</reference>